<evidence type="ECO:0000259" key="3">
    <source>
        <dbReference type="PROSITE" id="PS51294"/>
    </source>
</evidence>
<dbReference type="PROSITE" id="PS50090">
    <property type="entry name" value="MYB_LIKE"/>
    <property type="match status" value="2"/>
</dbReference>
<feature type="region of interest" description="Disordered" evidence="1">
    <location>
        <begin position="166"/>
        <end position="195"/>
    </location>
</feature>
<dbReference type="Pfam" id="PF13921">
    <property type="entry name" value="Myb_DNA-bind_6"/>
    <property type="match status" value="1"/>
</dbReference>
<proteinExistence type="predicted"/>
<reference evidence="4 5" key="1">
    <citation type="submission" date="2024-04" db="EMBL/GenBank/DDBJ databases">
        <title>Tritrichomonas musculus Genome.</title>
        <authorList>
            <person name="Alves-Ferreira E."/>
            <person name="Grigg M."/>
            <person name="Lorenzi H."/>
            <person name="Galac M."/>
        </authorList>
    </citation>
    <scope>NUCLEOTIDE SEQUENCE [LARGE SCALE GENOMIC DNA]</scope>
    <source>
        <strain evidence="4 5">EAF2021</strain>
    </source>
</reference>
<feature type="domain" description="Myb-like" evidence="2">
    <location>
        <begin position="113"/>
        <end position="163"/>
    </location>
</feature>
<dbReference type="PROSITE" id="PS51294">
    <property type="entry name" value="HTH_MYB"/>
    <property type="match status" value="2"/>
</dbReference>
<dbReference type="InterPro" id="IPR017930">
    <property type="entry name" value="Myb_dom"/>
</dbReference>
<protein>
    <recommendedName>
        <fullName evidence="6">Myb-like DNA-binding domain containing protein</fullName>
    </recommendedName>
</protein>
<name>A0ABR2LAQ6_9EUKA</name>
<dbReference type="Proteomes" id="UP001470230">
    <property type="component" value="Unassembled WGS sequence"/>
</dbReference>
<evidence type="ECO:0000256" key="1">
    <source>
        <dbReference type="SAM" id="MobiDB-lite"/>
    </source>
</evidence>
<dbReference type="PANTHER" id="PTHR45614">
    <property type="entry name" value="MYB PROTEIN-RELATED"/>
    <property type="match status" value="1"/>
</dbReference>
<dbReference type="PANTHER" id="PTHR45614:SF299">
    <property type="entry name" value="MYB-LIKE DNA-BINDING DOMAIN CONTAINING PROTEIN"/>
    <property type="match status" value="1"/>
</dbReference>
<feature type="domain" description="HTH myb-type" evidence="3">
    <location>
        <begin position="61"/>
        <end position="116"/>
    </location>
</feature>
<accession>A0ABR2LAQ6</accession>
<organism evidence="4 5">
    <name type="scientific">Tritrichomonas musculus</name>
    <dbReference type="NCBI Taxonomy" id="1915356"/>
    <lineage>
        <taxon>Eukaryota</taxon>
        <taxon>Metamonada</taxon>
        <taxon>Parabasalia</taxon>
        <taxon>Tritrichomonadida</taxon>
        <taxon>Tritrichomonadidae</taxon>
        <taxon>Tritrichomonas</taxon>
    </lineage>
</organism>
<dbReference type="EMBL" id="JAPFFF010000001">
    <property type="protein sequence ID" value="KAK8900413.1"/>
    <property type="molecule type" value="Genomic_DNA"/>
</dbReference>
<evidence type="ECO:0000313" key="4">
    <source>
        <dbReference type="EMBL" id="KAK8900413.1"/>
    </source>
</evidence>
<evidence type="ECO:0008006" key="6">
    <source>
        <dbReference type="Google" id="ProtNLM"/>
    </source>
</evidence>
<gene>
    <name evidence="4" type="ORF">M9Y10_002740</name>
</gene>
<dbReference type="CDD" id="cd00167">
    <property type="entry name" value="SANT"/>
    <property type="match status" value="2"/>
</dbReference>
<dbReference type="InterPro" id="IPR001005">
    <property type="entry name" value="SANT/Myb"/>
</dbReference>
<comment type="caution">
    <text evidence="4">The sequence shown here is derived from an EMBL/GenBank/DDBJ whole genome shotgun (WGS) entry which is preliminary data.</text>
</comment>
<sequence length="267" mass="30384">MEQSNFIFNRSAQPIFGKVDSNINNNNLSSIYNIIPLNGITKQTITNETNQNKLMIKSPKLPSYRKAMWTEIEDQLLLAAVKQHGTHNWGIVAASVAGRTRKQCRERWSGKLNPELAKDPWTDEEDKKLKELHNKFGNKWALIAVHLSGRSPIMLKNRWGYILRHSNQTKKGSKNNVNHTQIQSSTQPCSQAQTNEKKDELTVKEPNYANNQITQSQNKIISNAIVPSFYVNDQNKTNISNLTPSSNNLLPFSLGNQTYSFPLHHFS</sequence>
<feature type="compositionally biased region" description="Polar residues" evidence="1">
    <location>
        <begin position="174"/>
        <end position="194"/>
    </location>
</feature>
<dbReference type="Gene3D" id="1.10.10.60">
    <property type="entry name" value="Homeodomain-like"/>
    <property type="match status" value="2"/>
</dbReference>
<evidence type="ECO:0000313" key="5">
    <source>
        <dbReference type="Proteomes" id="UP001470230"/>
    </source>
</evidence>
<dbReference type="InterPro" id="IPR009057">
    <property type="entry name" value="Homeodomain-like_sf"/>
</dbReference>
<feature type="domain" description="HTH myb-type" evidence="3">
    <location>
        <begin position="118"/>
        <end position="167"/>
    </location>
</feature>
<evidence type="ECO:0000259" key="2">
    <source>
        <dbReference type="PROSITE" id="PS50090"/>
    </source>
</evidence>
<dbReference type="SMART" id="SM00717">
    <property type="entry name" value="SANT"/>
    <property type="match status" value="2"/>
</dbReference>
<dbReference type="InterPro" id="IPR050560">
    <property type="entry name" value="MYB_TF"/>
</dbReference>
<dbReference type="SUPFAM" id="SSF46689">
    <property type="entry name" value="Homeodomain-like"/>
    <property type="match status" value="1"/>
</dbReference>
<keyword evidence="5" id="KW-1185">Reference proteome</keyword>
<feature type="domain" description="Myb-like" evidence="2">
    <location>
        <begin position="61"/>
        <end position="112"/>
    </location>
</feature>